<name>A0A9Q8L8B6_PASFU</name>
<gene>
    <name evidence="4" type="ORF">CLAFUR5_00509</name>
</gene>
<evidence type="ECO:0000313" key="5">
    <source>
        <dbReference type="Proteomes" id="UP000756132"/>
    </source>
</evidence>
<feature type="domain" description="Thioesterase" evidence="3">
    <location>
        <begin position="83"/>
        <end position="156"/>
    </location>
</feature>
<evidence type="ECO:0000256" key="1">
    <source>
        <dbReference type="ARBA" id="ARBA00008324"/>
    </source>
</evidence>
<dbReference type="SUPFAM" id="SSF54637">
    <property type="entry name" value="Thioesterase/thiol ester dehydrase-isomerase"/>
    <property type="match status" value="1"/>
</dbReference>
<dbReference type="KEGG" id="ffu:CLAFUR5_00509"/>
<dbReference type="PANTHER" id="PTHR21660:SF1">
    <property type="entry name" value="ACYL-COENZYME A THIOESTERASE 13"/>
    <property type="match status" value="1"/>
</dbReference>
<organism evidence="4 5">
    <name type="scientific">Passalora fulva</name>
    <name type="common">Tomato leaf mold</name>
    <name type="synonym">Cladosporium fulvum</name>
    <dbReference type="NCBI Taxonomy" id="5499"/>
    <lineage>
        <taxon>Eukaryota</taxon>
        <taxon>Fungi</taxon>
        <taxon>Dikarya</taxon>
        <taxon>Ascomycota</taxon>
        <taxon>Pezizomycotina</taxon>
        <taxon>Dothideomycetes</taxon>
        <taxon>Dothideomycetidae</taxon>
        <taxon>Mycosphaerellales</taxon>
        <taxon>Mycosphaerellaceae</taxon>
        <taxon>Fulvia</taxon>
    </lineage>
</organism>
<dbReference type="InterPro" id="IPR029069">
    <property type="entry name" value="HotDog_dom_sf"/>
</dbReference>
<dbReference type="InterPro" id="IPR039298">
    <property type="entry name" value="ACOT13"/>
</dbReference>
<keyword evidence="2" id="KW-0378">Hydrolase</keyword>
<dbReference type="AlphaFoldDB" id="A0A9Q8L8B6"/>
<dbReference type="OrthoDB" id="2831072at2759"/>
<dbReference type="PANTHER" id="PTHR21660">
    <property type="entry name" value="THIOESTERASE SUPERFAMILY MEMBER-RELATED"/>
    <property type="match status" value="1"/>
</dbReference>
<dbReference type="RefSeq" id="XP_047757008.1">
    <property type="nucleotide sequence ID" value="XM_047899657.1"/>
</dbReference>
<dbReference type="Proteomes" id="UP000756132">
    <property type="component" value="Chromosome 1"/>
</dbReference>
<dbReference type="GeneID" id="71980387"/>
<dbReference type="EMBL" id="CP090163">
    <property type="protein sequence ID" value="UJO12642.1"/>
    <property type="molecule type" value="Genomic_DNA"/>
</dbReference>
<dbReference type="InterPro" id="IPR006683">
    <property type="entry name" value="Thioestr_dom"/>
</dbReference>
<dbReference type="Gene3D" id="3.10.129.10">
    <property type="entry name" value="Hotdog Thioesterase"/>
    <property type="match status" value="1"/>
</dbReference>
<proteinExistence type="inferred from homology"/>
<protein>
    <recommendedName>
        <fullName evidence="3">Thioesterase domain-containing protein</fullName>
    </recommendedName>
</protein>
<evidence type="ECO:0000256" key="2">
    <source>
        <dbReference type="ARBA" id="ARBA00022801"/>
    </source>
</evidence>
<sequence length="166" mass="18216">MAPSKIPGQDGTLTQPQATKLMSFFIKSHAASIPPTNFDRAVYDNLEVLSCTLLEPRITAKSLIRIKVPPNYSNQQEGKLPRTTHGGAIPMFFDLPTSITIVACNFSGWESTGMTRRLDVTYLKPPVEGDDLILESEVLSIGRRLATIRGVLKRERGWGCVGDLSA</sequence>
<dbReference type="CDD" id="cd03443">
    <property type="entry name" value="PaaI_thioesterase"/>
    <property type="match status" value="1"/>
</dbReference>
<reference evidence="4" key="2">
    <citation type="journal article" date="2022" name="Microb. Genom.">
        <title>A chromosome-scale genome assembly of the tomato pathogen Cladosporium fulvum reveals a compartmentalized genome architecture and the presence of a dispensable chromosome.</title>
        <authorList>
            <person name="Zaccaron A.Z."/>
            <person name="Chen L.H."/>
            <person name="Samaras A."/>
            <person name="Stergiopoulos I."/>
        </authorList>
    </citation>
    <scope>NUCLEOTIDE SEQUENCE</scope>
    <source>
        <strain evidence="4">Race5_Kim</strain>
    </source>
</reference>
<keyword evidence="5" id="KW-1185">Reference proteome</keyword>
<accession>A0A9Q8L8B6</accession>
<dbReference type="OMA" id="HGGAIPM"/>
<reference evidence="4" key="1">
    <citation type="submission" date="2021-12" db="EMBL/GenBank/DDBJ databases">
        <authorList>
            <person name="Zaccaron A."/>
            <person name="Stergiopoulos I."/>
        </authorList>
    </citation>
    <scope>NUCLEOTIDE SEQUENCE</scope>
    <source>
        <strain evidence="4">Race5_Kim</strain>
    </source>
</reference>
<evidence type="ECO:0000259" key="3">
    <source>
        <dbReference type="Pfam" id="PF03061"/>
    </source>
</evidence>
<evidence type="ECO:0000313" key="4">
    <source>
        <dbReference type="EMBL" id="UJO12642.1"/>
    </source>
</evidence>
<dbReference type="Pfam" id="PF03061">
    <property type="entry name" value="4HBT"/>
    <property type="match status" value="1"/>
</dbReference>
<dbReference type="GO" id="GO:0047617">
    <property type="term" value="F:fatty acyl-CoA hydrolase activity"/>
    <property type="evidence" value="ECO:0007669"/>
    <property type="project" value="InterPro"/>
</dbReference>
<comment type="similarity">
    <text evidence="1">Belongs to the thioesterase PaaI family.</text>
</comment>